<keyword evidence="4" id="KW-1185">Reference proteome</keyword>
<dbReference type="RefSeq" id="WP_103953806.1">
    <property type="nucleotide sequence ID" value="NZ_FNVT01000001.1"/>
</dbReference>
<evidence type="ECO:0000313" key="3">
    <source>
        <dbReference type="EMBL" id="SEF61960.1"/>
    </source>
</evidence>
<feature type="compositionally biased region" description="Pro residues" evidence="1">
    <location>
        <begin position="141"/>
        <end position="152"/>
    </location>
</feature>
<feature type="domain" description="DUF4439" evidence="2">
    <location>
        <begin position="13"/>
        <end position="142"/>
    </location>
</feature>
<dbReference type="Gene3D" id="1.20.1260.10">
    <property type="match status" value="1"/>
</dbReference>
<dbReference type="Pfam" id="PF14530">
    <property type="entry name" value="DUF4439"/>
    <property type="match status" value="1"/>
</dbReference>
<reference evidence="3 4" key="1">
    <citation type="submission" date="2016-10" db="EMBL/GenBank/DDBJ databases">
        <authorList>
            <person name="de Groot N.N."/>
        </authorList>
    </citation>
    <scope>NUCLEOTIDE SEQUENCE [LARGE SCALE GENOMIC DNA]</scope>
    <source>
        <strain evidence="3 4">CGMCC 4.7037</strain>
    </source>
</reference>
<gene>
    <name evidence="3" type="ORF">SAMN05444920_101214</name>
</gene>
<evidence type="ECO:0000313" key="4">
    <source>
        <dbReference type="Proteomes" id="UP000236732"/>
    </source>
</evidence>
<organism evidence="3 4">
    <name type="scientific">Nonomuraea solani</name>
    <dbReference type="NCBI Taxonomy" id="1144553"/>
    <lineage>
        <taxon>Bacteria</taxon>
        <taxon>Bacillati</taxon>
        <taxon>Actinomycetota</taxon>
        <taxon>Actinomycetes</taxon>
        <taxon>Streptosporangiales</taxon>
        <taxon>Streptosporangiaceae</taxon>
        <taxon>Nonomuraea</taxon>
    </lineage>
</organism>
<proteinExistence type="predicted"/>
<dbReference type="CDD" id="cd00657">
    <property type="entry name" value="Ferritin_like"/>
    <property type="match status" value="1"/>
</dbReference>
<sequence length="159" mass="16386">MSARGAADDVEKLRKALAAEHAALFAYGILGARTSGTLRARISAAFDEHRASRDQLRAYITARGGKPAEPDASYALPFLPSGAALAVKLAVHLESGVMAAYLELVAAQDAALRRYAALAMQEAVARSYAFQPAQPAAFPGMPAPATPPPASPSPAQSGG</sequence>
<name>A0A1H5TGT6_9ACTN</name>
<feature type="region of interest" description="Disordered" evidence="1">
    <location>
        <begin position="137"/>
        <end position="159"/>
    </location>
</feature>
<evidence type="ECO:0000256" key="1">
    <source>
        <dbReference type="SAM" id="MobiDB-lite"/>
    </source>
</evidence>
<dbReference type="Proteomes" id="UP000236732">
    <property type="component" value="Unassembled WGS sequence"/>
</dbReference>
<dbReference type="AlphaFoldDB" id="A0A1H5TGT6"/>
<dbReference type="InterPro" id="IPR012347">
    <property type="entry name" value="Ferritin-like"/>
</dbReference>
<dbReference type="InterPro" id="IPR029447">
    <property type="entry name" value="DUF4439"/>
</dbReference>
<dbReference type="InterPro" id="IPR009078">
    <property type="entry name" value="Ferritin-like_SF"/>
</dbReference>
<accession>A0A1H5TGT6</accession>
<dbReference type="OrthoDB" id="3855078at2"/>
<dbReference type="SUPFAM" id="SSF47240">
    <property type="entry name" value="Ferritin-like"/>
    <property type="match status" value="1"/>
</dbReference>
<protein>
    <recommendedName>
        <fullName evidence="2">DUF4439 domain-containing protein</fullName>
    </recommendedName>
</protein>
<evidence type="ECO:0000259" key="2">
    <source>
        <dbReference type="Pfam" id="PF14530"/>
    </source>
</evidence>
<dbReference type="EMBL" id="FNVT01000001">
    <property type="protein sequence ID" value="SEF61960.1"/>
    <property type="molecule type" value="Genomic_DNA"/>
</dbReference>